<accession>S9UX52</accession>
<name>S9UX52_9TRYP</name>
<sequence>MSRHVEYVSSAGLRKDGRRPPETRQVNIEFGTMAACDGSCTVTSRKSKVCATVLGPRETTNRQEAKYDQVAVTCEVAIAAFAGERRRAAQRQTIQSEEISSAVVQVVRSIVLLSQYPGSQIHISVEILQNDGSEKIAAINAACLALVDANVAMRDAVCCLNAASLDNHILIDLTADELRSQCSVLSVAFTGHNTDNIVWFETAGRISPDVLSQLLESAKKSAKVLFDEQIKKALEASV</sequence>
<dbReference type="InterPro" id="IPR015847">
    <property type="entry name" value="ExoRNase_PH_dom2"/>
</dbReference>
<dbReference type="OrthoDB" id="27298at2759"/>
<dbReference type="InterPro" id="IPR050080">
    <property type="entry name" value="RNase_PH"/>
</dbReference>
<evidence type="ECO:0000313" key="6">
    <source>
        <dbReference type="EMBL" id="EPY33458.1"/>
    </source>
</evidence>
<dbReference type="GO" id="GO:0005730">
    <property type="term" value="C:nucleolus"/>
    <property type="evidence" value="ECO:0007669"/>
    <property type="project" value="TreeGrafter"/>
</dbReference>
<keyword evidence="8" id="KW-1185">Reference proteome</keyword>
<dbReference type="GO" id="GO:0003723">
    <property type="term" value="F:RNA binding"/>
    <property type="evidence" value="ECO:0007669"/>
    <property type="project" value="TreeGrafter"/>
</dbReference>
<dbReference type="PANTHER" id="PTHR11953:SF0">
    <property type="entry name" value="EXOSOME COMPLEX COMPONENT RRP41"/>
    <property type="match status" value="1"/>
</dbReference>
<protein>
    <submittedName>
        <fullName evidence="6">Exosome complex component RRP41</fullName>
    </submittedName>
</protein>
<dbReference type="InterPro" id="IPR001247">
    <property type="entry name" value="ExoRNase_PH_dom1"/>
</dbReference>
<dbReference type="Proteomes" id="UP000015354">
    <property type="component" value="Unassembled WGS sequence"/>
</dbReference>
<dbReference type="EMBL" id="ATMH01002208">
    <property type="protein sequence ID" value="EPY33458.1"/>
    <property type="molecule type" value="Genomic_DNA"/>
</dbReference>
<dbReference type="GO" id="GO:0071028">
    <property type="term" value="P:nuclear mRNA surveillance"/>
    <property type="evidence" value="ECO:0007669"/>
    <property type="project" value="TreeGrafter"/>
</dbReference>
<dbReference type="PANTHER" id="PTHR11953">
    <property type="entry name" value="EXOSOME COMPLEX COMPONENT"/>
    <property type="match status" value="1"/>
</dbReference>
<feature type="compositionally biased region" description="Basic and acidic residues" evidence="2">
    <location>
        <begin position="13"/>
        <end position="22"/>
    </location>
</feature>
<dbReference type="Pfam" id="PF03725">
    <property type="entry name" value="RNase_PH_C"/>
    <property type="match status" value="1"/>
</dbReference>
<feature type="domain" description="Exoribonuclease phosphorolytic" evidence="3">
    <location>
        <begin position="22"/>
        <end position="151"/>
    </location>
</feature>
<evidence type="ECO:0000259" key="3">
    <source>
        <dbReference type="Pfam" id="PF01138"/>
    </source>
</evidence>
<dbReference type="EMBL" id="ATMH01001753">
    <property type="protein sequence ID" value="EPY34218.1"/>
    <property type="molecule type" value="Genomic_DNA"/>
</dbReference>
<dbReference type="AlphaFoldDB" id="S9UX52"/>
<dbReference type="Gene3D" id="3.30.230.70">
    <property type="entry name" value="GHMP Kinase, N-terminal domain"/>
    <property type="match status" value="1"/>
</dbReference>
<evidence type="ECO:0000259" key="4">
    <source>
        <dbReference type="Pfam" id="PF03725"/>
    </source>
</evidence>
<dbReference type="InterPro" id="IPR036345">
    <property type="entry name" value="ExoRNase_PH_dom2_sf"/>
</dbReference>
<evidence type="ECO:0000313" key="5">
    <source>
        <dbReference type="EMBL" id="EPY24898.1"/>
    </source>
</evidence>
<reference evidence="6" key="2">
    <citation type="submission" date="2013-03" db="EMBL/GenBank/DDBJ databases">
        <authorList>
            <person name="Motta M.C.M."/>
            <person name="Martins A.C.A."/>
            <person name="Preta C.M.C.C."/>
            <person name="Silva R."/>
            <person name="de Souza S.S."/>
            <person name="Klein C.C."/>
            <person name="de Almeida L.G.P."/>
            <person name="Cunha O.L."/>
            <person name="Colabardini A.C."/>
            <person name="Lima B.A."/>
            <person name="Machado C.R."/>
            <person name="Soares C.M.A."/>
            <person name="de Menezes C.B.A."/>
            <person name="Bartolomeu D.C."/>
            <person name="Grisard E.C."/>
            <person name="Fantinatti-Garboggini F."/>
            <person name="Rodrigues-Luiz G.F."/>
            <person name="Wagner G."/>
            <person name="Goldman G.H."/>
            <person name="Fietto J.L.R."/>
            <person name="Ciapina L.P."/>
            <person name="Brocchi M."/>
            <person name="Elias M.C."/>
            <person name="Goldman M.H.S."/>
            <person name="Sagot M.-F."/>
            <person name="Pereira M."/>
            <person name="Stoco P.H."/>
            <person name="Teixeira S.M.R."/>
            <person name="de Mendonca-Neto R.P."/>
            <person name="Maciel T.E.F."/>
            <person name="Mendes T.A.O."/>
            <person name="Urmenyi T.P."/>
            <person name="Teixeira M.M.G."/>
            <person name="de Camargo E.F.P."/>
            <person name="de Sousa W."/>
            <person name="Schenkman S."/>
            <person name="de Vasconcelos A.T.R."/>
        </authorList>
    </citation>
    <scope>NUCLEOTIDE SEQUENCE</scope>
</reference>
<dbReference type="InterPro" id="IPR020568">
    <property type="entry name" value="Ribosomal_Su5_D2-typ_SF"/>
</dbReference>
<evidence type="ECO:0000313" key="7">
    <source>
        <dbReference type="EMBL" id="EPY34218.1"/>
    </source>
</evidence>
<reference evidence="6 8" key="1">
    <citation type="journal article" date="2013" name="PLoS ONE">
        <title>Predicting the Proteins of Angomonas deanei, Strigomonas culicis and Their Respective Endosymbionts Reveals New Aspects of the Trypanosomatidae Family.</title>
        <authorList>
            <person name="Motta M.C."/>
            <person name="Martins A.C."/>
            <person name="de Souza S.S."/>
            <person name="Catta-Preta C.M."/>
            <person name="Silva R."/>
            <person name="Klein C.C."/>
            <person name="de Almeida L.G."/>
            <person name="de Lima Cunha O."/>
            <person name="Ciapina L.P."/>
            <person name="Brocchi M."/>
            <person name="Colabardini A.C."/>
            <person name="de Araujo Lima B."/>
            <person name="Machado C.R."/>
            <person name="de Almeida Soares C.M."/>
            <person name="Probst C.M."/>
            <person name="de Menezes C.B."/>
            <person name="Thompson C.E."/>
            <person name="Bartholomeu D.C."/>
            <person name="Gradia D.F."/>
            <person name="Pavoni D.P."/>
            <person name="Grisard E.C."/>
            <person name="Fantinatti-Garboggini F."/>
            <person name="Marchini F.K."/>
            <person name="Rodrigues-Luiz G.F."/>
            <person name="Wagner G."/>
            <person name="Goldman G.H."/>
            <person name="Fietto J.L."/>
            <person name="Elias M.C."/>
            <person name="Goldman M.H."/>
            <person name="Sagot M.F."/>
            <person name="Pereira M."/>
            <person name="Stoco P.H."/>
            <person name="de Mendonca-Neto R.P."/>
            <person name="Teixeira S.M."/>
            <person name="Maciel T.E."/>
            <person name="de Oliveira Mendes T.A."/>
            <person name="Urmenyi T.P."/>
            <person name="de Souza W."/>
            <person name="Schenkman S."/>
            <person name="de Vasconcelos A.T."/>
        </authorList>
    </citation>
    <scope>NUCLEOTIDE SEQUENCE [LARGE SCALE GENOMIC DNA]</scope>
</reference>
<dbReference type="Pfam" id="PF01138">
    <property type="entry name" value="RNase_PH"/>
    <property type="match status" value="1"/>
</dbReference>
<comment type="caution">
    <text evidence="6">The sequence shown here is derived from an EMBL/GenBank/DDBJ whole genome shotgun (WGS) entry which is preliminary data.</text>
</comment>
<dbReference type="SUPFAM" id="SSF55666">
    <property type="entry name" value="Ribonuclease PH domain 2-like"/>
    <property type="match status" value="1"/>
</dbReference>
<dbReference type="GO" id="GO:0016075">
    <property type="term" value="P:rRNA catabolic process"/>
    <property type="evidence" value="ECO:0007669"/>
    <property type="project" value="TreeGrafter"/>
</dbReference>
<organism evidence="6 8">
    <name type="scientific">Strigomonas culicis</name>
    <dbReference type="NCBI Taxonomy" id="28005"/>
    <lineage>
        <taxon>Eukaryota</taxon>
        <taxon>Discoba</taxon>
        <taxon>Euglenozoa</taxon>
        <taxon>Kinetoplastea</taxon>
        <taxon>Metakinetoplastina</taxon>
        <taxon>Trypanosomatida</taxon>
        <taxon>Trypanosomatidae</taxon>
        <taxon>Strigomonadinae</taxon>
        <taxon>Strigomonas</taxon>
    </lineage>
</organism>
<gene>
    <name evidence="7" type="ORF">STCU_01753</name>
    <name evidence="6" type="ORF">STCU_02208</name>
    <name evidence="5" type="ORF">STCU_06949</name>
</gene>
<proteinExistence type="inferred from homology"/>
<dbReference type="SUPFAM" id="SSF54211">
    <property type="entry name" value="Ribosomal protein S5 domain 2-like"/>
    <property type="match status" value="1"/>
</dbReference>
<evidence type="ECO:0000256" key="2">
    <source>
        <dbReference type="SAM" id="MobiDB-lite"/>
    </source>
</evidence>
<evidence type="ECO:0000256" key="1">
    <source>
        <dbReference type="ARBA" id="ARBA00006678"/>
    </source>
</evidence>
<evidence type="ECO:0000313" key="8">
    <source>
        <dbReference type="Proteomes" id="UP000015354"/>
    </source>
</evidence>
<dbReference type="GO" id="GO:0000176">
    <property type="term" value="C:nuclear exosome (RNase complex)"/>
    <property type="evidence" value="ECO:0007669"/>
    <property type="project" value="TreeGrafter"/>
</dbReference>
<feature type="domain" description="Exoribonuclease phosphorolytic" evidence="4">
    <location>
        <begin position="155"/>
        <end position="220"/>
    </location>
</feature>
<comment type="similarity">
    <text evidence="1">Belongs to the RNase PH family.</text>
</comment>
<dbReference type="GO" id="GO:0034475">
    <property type="term" value="P:U4 snRNA 3'-end processing"/>
    <property type="evidence" value="ECO:0007669"/>
    <property type="project" value="TreeGrafter"/>
</dbReference>
<dbReference type="EMBL" id="ATMH01006949">
    <property type="protein sequence ID" value="EPY24898.1"/>
    <property type="molecule type" value="Genomic_DNA"/>
</dbReference>
<dbReference type="GO" id="GO:0071051">
    <property type="term" value="P:poly(A)-dependent snoRNA 3'-end processing"/>
    <property type="evidence" value="ECO:0007669"/>
    <property type="project" value="TreeGrafter"/>
</dbReference>
<dbReference type="GO" id="GO:0000177">
    <property type="term" value="C:cytoplasmic exosome (RNase complex)"/>
    <property type="evidence" value="ECO:0007669"/>
    <property type="project" value="TreeGrafter"/>
</dbReference>
<dbReference type="InterPro" id="IPR027408">
    <property type="entry name" value="PNPase/RNase_PH_dom_sf"/>
</dbReference>
<feature type="region of interest" description="Disordered" evidence="2">
    <location>
        <begin position="1"/>
        <end position="22"/>
    </location>
</feature>